<dbReference type="SUPFAM" id="SSF55729">
    <property type="entry name" value="Acyl-CoA N-acyltransferases (Nat)"/>
    <property type="match status" value="1"/>
</dbReference>
<dbReference type="Pfam" id="PF13420">
    <property type="entry name" value="Acetyltransf_4"/>
    <property type="match status" value="1"/>
</dbReference>
<accession>A0A174ZZE2</accession>
<evidence type="ECO:0000256" key="2">
    <source>
        <dbReference type="ARBA" id="ARBA00023315"/>
    </source>
</evidence>
<dbReference type="PANTHER" id="PTHR43072">
    <property type="entry name" value="N-ACETYLTRANSFERASE"/>
    <property type="match status" value="1"/>
</dbReference>
<dbReference type="Proteomes" id="UP000095662">
    <property type="component" value="Unassembled WGS sequence"/>
</dbReference>
<dbReference type="GO" id="GO:0102971">
    <property type="term" value="F:phosphinothricin N-acetyltransferase activity"/>
    <property type="evidence" value="ECO:0007669"/>
    <property type="project" value="UniProtKB-EC"/>
</dbReference>
<dbReference type="PROSITE" id="PS51186">
    <property type="entry name" value="GNAT"/>
    <property type="match status" value="1"/>
</dbReference>
<feature type="domain" description="N-acetyltransferase" evidence="3">
    <location>
        <begin position="4"/>
        <end position="172"/>
    </location>
</feature>
<organism evidence="4 5">
    <name type="scientific">[Eubacterium] siraeum</name>
    <dbReference type="NCBI Taxonomy" id="39492"/>
    <lineage>
        <taxon>Bacteria</taxon>
        <taxon>Bacillati</taxon>
        <taxon>Bacillota</taxon>
        <taxon>Clostridia</taxon>
        <taxon>Eubacteriales</taxon>
        <taxon>Oscillospiraceae</taxon>
        <taxon>Oscillospiraceae incertae sedis</taxon>
    </lineage>
</organism>
<protein>
    <submittedName>
        <fullName evidence="4">Phosphinothricin N-acetyltransferase</fullName>
        <ecNumber evidence="4">2.3.1.183</ecNumber>
    </submittedName>
</protein>
<evidence type="ECO:0000259" key="3">
    <source>
        <dbReference type="PROSITE" id="PS51186"/>
    </source>
</evidence>
<dbReference type="STRING" id="39492.ERS852540_02582"/>
<keyword evidence="2 4" id="KW-0012">Acyltransferase</keyword>
<dbReference type="PANTHER" id="PTHR43072:SF23">
    <property type="entry name" value="UPF0039 PROTEIN C11D3.02C"/>
    <property type="match status" value="1"/>
</dbReference>
<dbReference type="CDD" id="cd04301">
    <property type="entry name" value="NAT_SF"/>
    <property type="match status" value="1"/>
</dbReference>
<reference evidence="4 5" key="1">
    <citation type="submission" date="2015-09" db="EMBL/GenBank/DDBJ databases">
        <authorList>
            <consortium name="Pathogen Informatics"/>
        </authorList>
    </citation>
    <scope>NUCLEOTIDE SEQUENCE [LARGE SCALE GENOMIC DNA]</scope>
    <source>
        <strain evidence="4 5">2789STDY5834928</strain>
    </source>
</reference>
<name>A0A174ZZE2_9FIRM</name>
<dbReference type="InterPro" id="IPR000182">
    <property type="entry name" value="GNAT_dom"/>
</dbReference>
<dbReference type="AlphaFoldDB" id="A0A174ZZE2"/>
<dbReference type="OrthoDB" id="9798006at2"/>
<dbReference type="EMBL" id="CZBY01000035">
    <property type="protein sequence ID" value="CUQ92715.1"/>
    <property type="molecule type" value="Genomic_DNA"/>
</dbReference>
<dbReference type="EC" id="2.3.1.183" evidence="4"/>
<gene>
    <name evidence="4" type="primary">pat</name>
    <name evidence="4" type="ORF">ERS852540_02582</name>
</gene>
<evidence type="ECO:0000256" key="1">
    <source>
        <dbReference type="ARBA" id="ARBA00022679"/>
    </source>
</evidence>
<evidence type="ECO:0000313" key="5">
    <source>
        <dbReference type="Proteomes" id="UP000095662"/>
    </source>
</evidence>
<sequence length="172" mass="19947">MADIEIRTATPFDAEELLGIYSYYIINTAVTYEIDVPSAEDFRRRIEKTLKKYPYIVAERDGRIMGYAYAGVFKDRAAYERSAETSIYVDVNEKRHGTGTALYRELEKRLADMGVRNAYACIASTDKDDEYLNHDSIRFHEKQGYTLVGTFHKCADKFGREYDMVWMEKIIG</sequence>
<proteinExistence type="predicted"/>
<dbReference type="InterPro" id="IPR016181">
    <property type="entry name" value="Acyl_CoA_acyltransferase"/>
</dbReference>
<dbReference type="Gene3D" id="3.40.630.30">
    <property type="match status" value="1"/>
</dbReference>
<keyword evidence="1 4" id="KW-0808">Transferase</keyword>
<evidence type="ECO:0000313" key="4">
    <source>
        <dbReference type="EMBL" id="CUQ92715.1"/>
    </source>
</evidence>